<dbReference type="EMBL" id="JABWDY010013670">
    <property type="protein sequence ID" value="KAF5198146.1"/>
    <property type="molecule type" value="Genomic_DNA"/>
</dbReference>
<accession>A0A7J6WLA2</accession>
<organism evidence="2 3">
    <name type="scientific">Thalictrum thalictroides</name>
    <name type="common">Rue-anemone</name>
    <name type="synonym">Anemone thalictroides</name>
    <dbReference type="NCBI Taxonomy" id="46969"/>
    <lineage>
        <taxon>Eukaryota</taxon>
        <taxon>Viridiplantae</taxon>
        <taxon>Streptophyta</taxon>
        <taxon>Embryophyta</taxon>
        <taxon>Tracheophyta</taxon>
        <taxon>Spermatophyta</taxon>
        <taxon>Magnoliopsida</taxon>
        <taxon>Ranunculales</taxon>
        <taxon>Ranunculaceae</taxon>
        <taxon>Thalictroideae</taxon>
        <taxon>Thalictrum</taxon>
    </lineage>
</organism>
<reference evidence="2 3" key="1">
    <citation type="submission" date="2020-06" db="EMBL/GenBank/DDBJ databases">
        <title>Transcriptomic and genomic resources for Thalictrum thalictroides and T. hernandezii: Facilitating candidate gene discovery in an emerging model plant lineage.</title>
        <authorList>
            <person name="Arias T."/>
            <person name="Riano-Pachon D.M."/>
            <person name="Di Stilio V.S."/>
        </authorList>
    </citation>
    <scope>NUCLEOTIDE SEQUENCE [LARGE SCALE GENOMIC DNA]</scope>
    <source>
        <strain evidence="3">cv. WT478/WT964</strain>
        <tissue evidence="2">Leaves</tissue>
    </source>
</reference>
<feature type="region of interest" description="Disordered" evidence="1">
    <location>
        <begin position="1"/>
        <end position="60"/>
    </location>
</feature>
<evidence type="ECO:0000256" key="1">
    <source>
        <dbReference type="SAM" id="MobiDB-lite"/>
    </source>
</evidence>
<protein>
    <submittedName>
        <fullName evidence="2">Uncharacterized protein</fullName>
    </submittedName>
</protein>
<proteinExistence type="predicted"/>
<dbReference type="Proteomes" id="UP000554482">
    <property type="component" value="Unassembled WGS sequence"/>
</dbReference>
<feature type="compositionally biased region" description="Polar residues" evidence="1">
    <location>
        <begin position="1"/>
        <end position="25"/>
    </location>
</feature>
<name>A0A7J6WLA2_THATH</name>
<sequence>MKSAVGSESESGTDYDSLNVDTPNTHRALMEISTSTPEWETSGCESGDSDLNCGFNDGEL</sequence>
<keyword evidence="3" id="KW-1185">Reference proteome</keyword>
<comment type="caution">
    <text evidence="2">The sequence shown here is derived from an EMBL/GenBank/DDBJ whole genome shotgun (WGS) entry which is preliminary data.</text>
</comment>
<evidence type="ECO:0000313" key="2">
    <source>
        <dbReference type="EMBL" id="KAF5198146.1"/>
    </source>
</evidence>
<dbReference type="AlphaFoldDB" id="A0A7J6WLA2"/>
<gene>
    <name evidence="2" type="ORF">FRX31_012267</name>
</gene>
<evidence type="ECO:0000313" key="3">
    <source>
        <dbReference type="Proteomes" id="UP000554482"/>
    </source>
</evidence>